<feature type="domain" description="HTH cro/C1-type" evidence="2">
    <location>
        <begin position="13"/>
        <end position="66"/>
    </location>
</feature>
<evidence type="ECO:0000313" key="3">
    <source>
        <dbReference type="EMBL" id="QBD75911.1"/>
    </source>
</evidence>
<dbReference type="InterPro" id="IPR035897">
    <property type="entry name" value="Toll_tir_struct_dom_sf"/>
</dbReference>
<dbReference type="InterPro" id="IPR000157">
    <property type="entry name" value="TIR_dom"/>
</dbReference>
<dbReference type="PROSITE" id="PS50943">
    <property type="entry name" value="HTH_CROC1"/>
    <property type="match status" value="1"/>
</dbReference>
<evidence type="ECO:0000259" key="2">
    <source>
        <dbReference type="PROSITE" id="PS50943"/>
    </source>
</evidence>
<name>A0A4V0YYE2_KTERU</name>
<dbReference type="SUPFAM" id="SSF52200">
    <property type="entry name" value="Toll/Interleukin receptor TIR domain"/>
    <property type="match status" value="1"/>
</dbReference>
<feature type="domain" description="TIR" evidence="1">
    <location>
        <begin position="100"/>
        <end position="242"/>
    </location>
</feature>
<keyword evidence="4" id="KW-1185">Reference proteome</keyword>
<dbReference type="Proteomes" id="UP000290365">
    <property type="component" value="Chromosome"/>
</dbReference>
<organism evidence="3 4">
    <name type="scientific">Ktedonosporobacter rubrisoli</name>
    <dbReference type="NCBI Taxonomy" id="2509675"/>
    <lineage>
        <taxon>Bacteria</taxon>
        <taxon>Bacillati</taxon>
        <taxon>Chloroflexota</taxon>
        <taxon>Ktedonobacteria</taxon>
        <taxon>Ktedonobacterales</taxon>
        <taxon>Ktedonosporobacteraceae</taxon>
        <taxon>Ktedonosporobacter</taxon>
    </lineage>
</organism>
<accession>A0A4V0YYE2</accession>
<dbReference type="CDD" id="cd00093">
    <property type="entry name" value="HTH_XRE"/>
    <property type="match status" value="1"/>
</dbReference>
<dbReference type="Pfam" id="PF13560">
    <property type="entry name" value="HTH_31"/>
    <property type="match status" value="1"/>
</dbReference>
<dbReference type="Pfam" id="PF13676">
    <property type="entry name" value="TIR_2"/>
    <property type="match status" value="1"/>
</dbReference>
<dbReference type="EMBL" id="CP035758">
    <property type="protein sequence ID" value="QBD75911.1"/>
    <property type="molecule type" value="Genomic_DNA"/>
</dbReference>
<protein>
    <submittedName>
        <fullName evidence="3">TIR domain-containing protein</fullName>
    </submittedName>
</protein>
<dbReference type="RefSeq" id="WP_129886507.1">
    <property type="nucleotide sequence ID" value="NZ_CP035758.1"/>
</dbReference>
<dbReference type="GO" id="GO:0007165">
    <property type="term" value="P:signal transduction"/>
    <property type="evidence" value="ECO:0007669"/>
    <property type="project" value="InterPro"/>
</dbReference>
<reference evidence="3 4" key="1">
    <citation type="submission" date="2019-01" db="EMBL/GenBank/DDBJ databases">
        <title>Ktedonosporobacter rubrisoli SCAWS-G2.</title>
        <authorList>
            <person name="Huang Y."/>
            <person name="Yan B."/>
        </authorList>
    </citation>
    <scope>NUCLEOTIDE SEQUENCE [LARGE SCALE GENOMIC DNA]</scope>
    <source>
        <strain evidence="3 4">SCAWS-G2</strain>
    </source>
</reference>
<dbReference type="Gene3D" id="1.10.260.40">
    <property type="entry name" value="lambda repressor-like DNA-binding domains"/>
    <property type="match status" value="1"/>
</dbReference>
<proteinExistence type="predicted"/>
<dbReference type="Gene3D" id="3.40.50.10140">
    <property type="entry name" value="Toll/interleukin-1 receptor homology (TIR) domain"/>
    <property type="match status" value="1"/>
</dbReference>
<dbReference type="KEGG" id="kbs:EPA93_07765"/>
<evidence type="ECO:0000259" key="1">
    <source>
        <dbReference type="PROSITE" id="PS50104"/>
    </source>
</evidence>
<dbReference type="AlphaFoldDB" id="A0A4V0YYE2"/>
<gene>
    <name evidence="3" type="ORF">EPA93_07765</name>
</gene>
<dbReference type="InterPro" id="IPR010982">
    <property type="entry name" value="Lambda_DNA-bd_dom_sf"/>
</dbReference>
<dbReference type="PROSITE" id="PS50104">
    <property type="entry name" value="TIR"/>
    <property type="match status" value="1"/>
</dbReference>
<evidence type="ECO:0000313" key="4">
    <source>
        <dbReference type="Proteomes" id="UP000290365"/>
    </source>
</evidence>
<dbReference type="GO" id="GO:0003677">
    <property type="term" value="F:DNA binding"/>
    <property type="evidence" value="ECO:0007669"/>
    <property type="project" value="InterPro"/>
</dbReference>
<dbReference type="OrthoDB" id="165080at2"/>
<dbReference type="SMART" id="SM00255">
    <property type="entry name" value="TIR"/>
    <property type="match status" value="1"/>
</dbReference>
<dbReference type="SMART" id="SM00530">
    <property type="entry name" value="HTH_XRE"/>
    <property type="match status" value="1"/>
</dbReference>
<dbReference type="SUPFAM" id="SSF47413">
    <property type="entry name" value="lambda repressor-like DNA-binding domains"/>
    <property type="match status" value="1"/>
</dbReference>
<sequence length="252" mass="28614">MDDSDALEFGKELKGLRERTGLSRDELARELEVEASVIASWEAGELRPRLYLLSRLIEVMLSKGAFTAGQERAEAERLWKLGAEFDATWFAGLLERPKASPVKIFCSYIHTDARFLDLLQQYLAPLERQGIIALWHDRDIAPGSSWITEINAQIESADLFLLLVSPAFLASDFIANRELPDIMRRHEAGQARVLPILLRPVDWQNTPLAKLQPLPTNQKPVTLWQNEDEAFLQIAGEIRQICEEIRANRARG</sequence>
<dbReference type="InterPro" id="IPR001387">
    <property type="entry name" value="Cro/C1-type_HTH"/>
</dbReference>